<keyword evidence="2 7" id="KW-0349">Heme</keyword>
<dbReference type="EMBL" id="RBIL01000002">
    <property type="protein sequence ID" value="RKQ86752.1"/>
    <property type="molecule type" value="Genomic_DNA"/>
</dbReference>
<accession>A0A660L1H9</accession>
<dbReference type="InterPro" id="IPR001128">
    <property type="entry name" value="Cyt_P450"/>
</dbReference>
<dbReference type="Proteomes" id="UP000278962">
    <property type="component" value="Unassembled WGS sequence"/>
</dbReference>
<comment type="caution">
    <text evidence="8">The sequence shown here is derived from an EMBL/GenBank/DDBJ whole genome shotgun (WGS) entry which is preliminary data.</text>
</comment>
<comment type="similarity">
    <text evidence="1 7">Belongs to the cytochrome P450 family.</text>
</comment>
<dbReference type="InterPro" id="IPR017972">
    <property type="entry name" value="Cyt_P450_CS"/>
</dbReference>
<dbReference type="InterPro" id="IPR036396">
    <property type="entry name" value="Cyt_P450_sf"/>
</dbReference>
<evidence type="ECO:0000256" key="6">
    <source>
        <dbReference type="ARBA" id="ARBA00023033"/>
    </source>
</evidence>
<dbReference type="PANTHER" id="PTHR24286:SF384">
    <property type="entry name" value="P450, PUTATIVE (EUROFUNG)-RELATED"/>
    <property type="match status" value="1"/>
</dbReference>
<keyword evidence="9" id="KW-1185">Reference proteome</keyword>
<dbReference type="AlphaFoldDB" id="A0A660L1H9"/>
<proteinExistence type="inferred from homology"/>
<dbReference type="RefSeq" id="WP_211340124.1">
    <property type="nucleotide sequence ID" value="NZ_RBIL01000002.1"/>
</dbReference>
<organism evidence="8 9">
    <name type="scientific">Solirubrobacter pauli</name>
    <dbReference type="NCBI Taxonomy" id="166793"/>
    <lineage>
        <taxon>Bacteria</taxon>
        <taxon>Bacillati</taxon>
        <taxon>Actinomycetota</taxon>
        <taxon>Thermoleophilia</taxon>
        <taxon>Solirubrobacterales</taxon>
        <taxon>Solirubrobacteraceae</taxon>
        <taxon>Solirubrobacter</taxon>
    </lineage>
</organism>
<evidence type="ECO:0000256" key="5">
    <source>
        <dbReference type="ARBA" id="ARBA00023004"/>
    </source>
</evidence>
<evidence type="ECO:0000256" key="1">
    <source>
        <dbReference type="ARBA" id="ARBA00010617"/>
    </source>
</evidence>
<keyword evidence="6 7" id="KW-0503">Monooxygenase</keyword>
<evidence type="ECO:0000256" key="4">
    <source>
        <dbReference type="ARBA" id="ARBA00023002"/>
    </source>
</evidence>
<dbReference type="SUPFAM" id="SSF48264">
    <property type="entry name" value="Cytochrome P450"/>
    <property type="match status" value="1"/>
</dbReference>
<dbReference type="Pfam" id="PF00067">
    <property type="entry name" value="p450"/>
    <property type="match status" value="1"/>
</dbReference>
<dbReference type="GO" id="GO:0020037">
    <property type="term" value="F:heme binding"/>
    <property type="evidence" value="ECO:0007669"/>
    <property type="project" value="InterPro"/>
</dbReference>
<evidence type="ECO:0000256" key="2">
    <source>
        <dbReference type="ARBA" id="ARBA00022617"/>
    </source>
</evidence>
<dbReference type="GO" id="GO:0016125">
    <property type="term" value="P:sterol metabolic process"/>
    <property type="evidence" value="ECO:0007669"/>
    <property type="project" value="TreeGrafter"/>
</dbReference>
<dbReference type="GO" id="GO:0016705">
    <property type="term" value="F:oxidoreductase activity, acting on paired donors, with incorporation or reduction of molecular oxygen"/>
    <property type="evidence" value="ECO:0007669"/>
    <property type="project" value="InterPro"/>
</dbReference>
<keyword evidence="3 7" id="KW-0479">Metal-binding</keyword>
<dbReference type="PROSITE" id="PS00086">
    <property type="entry name" value="CYTOCHROME_P450"/>
    <property type="match status" value="1"/>
</dbReference>
<dbReference type="GO" id="GO:0004497">
    <property type="term" value="F:monooxygenase activity"/>
    <property type="evidence" value="ECO:0007669"/>
    <property type="project" value="UniProtKB-KW"/>
</dbReference>
<protein>
    <submittedName>
        <fullName evidence="8">Cytochrome P450</fullName>
    </submittedName>
</protein>
<gene>
    <name evidence="8" type="ORF">C8N24_4767</name>
</gene>
<dbReference type="PRINTS" id="PR00385">
    <property type="entry name" value="P450"/>
</dbReference>
<evidence type="ECO:0000256" key="7">
    <source>
        <dbReference type="RuleBase" id="RU000461"/>
    </source>
</evidence>
<dbReference type="GO" id="GO:0005506">
    <property type="term" value="F:iron ion binding"/>
    <property type="evidence" value="ECO:0007669"/>
    <property type="project" value="InterPro"/>
</dbReference>
<name>A0A660L1H9_9ACTN</name>
<evidence type="ECO:0000313" key="8">
    <source>
        <dbReference type="EMBL" id="RKQ86752.1"/>
    </source>
</evidence>
<keyword evidence="5 7" id="KW-0408">Iron</keyword>
<evidence type="ECO:0000256" key="3">
    <source>
        <dbReference type="ARBA" id="ARBA00022723"/>
    </source>
</evidence>
<evidence type="ECO:0000313" key="9">
    <source>
        <dbReference type="Proteomes" id="UP000278962"/>
    </source>
</evidence>
<dbReference type="Gene3D" id="1.10.630.10">
    <property type="entry name" value="Cytochrome P450"/>
    <property type="match status" value="2"/>
</dbReference>
<reference evidence="8 9" key="1">
    <citation type="submission" date="2018-10" db="EMBL/GenBank/DDBJ databases">
        <title>Genomic Encyclopedia of Archaeal and Bacterial Type Strains, Phase II (KMG-II): from individual species to whole genera.</title>
        <authorList>
            <person name="Goeker M."/>
        </authorList>
    </citation>
    <scope>NUCLEOTIDE SEQUENCE [LARGE SCALE GENOMIC DNA]</scope>
    <source>
        <strain evidence="8 9">DSM 14954</strain>
    </source>
</reference>
<dbReference type="PANTHER" id="PTHR24286">
    <property type="entry name" value="CYTOCHROME P450 26"/>
    <property type="match status" value="1"/>
</dbReference>
<sequence>MTLPPGPELPALAQAVAYHRDPLGVLLRARARYGPRFTLRITKPIVFVSDASLMADANAGAARRAVLPLASHRSLFGADGAEHRSERAWWEPRFRDLSEDAIAAIAERHIAGWPRGRPFRLLEKMRDIATDVFGRLILGLDDPDFVGAVRRMLRTPGNPPLPVPASLDPVFHWRAAPLRAVLERHGLDADRAIVVVAAGQEPPAIALANVGYEWARRGGAIDGAFVDETLRLRPSASAALREVDGETRALSSLLAHRDPDAFPDPHAFRLDRDYEHPLYMPFGGGVRRCVGEPLARAQLRAIPPLLPRLKAVHPRPERMVVRGTVLVPHRSALVIAT</sequence>
<keyword evidence="4 7" id="KW-0560">Oxidoreductase</keyword>